<sequence length="121" mass="13497">MKVPPGQAEFVKAVGGLVYYSDHDDNTCVDRGFVVPASQAGSVLPTQFSYTCINKRFSYCPNMEIDYVDDSTVFVSGIHVNREDYHFDAIKSCVESVVLAGELIKYQVDLKEVNLRSYGDL</sequence>
<comment type="caution">
    <text evidence="1">The sequence shown here is derived from an EMBL/GenBank/DDBJ whole genome shotgun (WGS) entry which is preliminary data.</text>
</comment>
<organism evidence="1 2">
    <name type="scientific">Pseudoalteromonas marina</name>
    <dbReference type="NCBI Taxonomy" id="267375"/>
    <lineage>
        <taxon>Bacteria</taxon>
        <taxon>Pseudomonadati</taxon>
        <taxon>Pseudomonadota</taxon>
        <taxon>Gammaproteobacteria</taxon>
        <taxon>Alteromonadales</taxon>
        <taxon>Pseudoalteromonadaceae</taxon>
        <taxon>Pseudoalteromonas</taxon>
    </lineage>
</organism>
<dbReference type="RefSeq" id="WP_305471703.1">
    <property type="nucleotide sequence ID" value="NZ_JAUYVT010000004.1"/>
</dbReference>
<protein>
    <submittedName>
        <fullName evidence="1">Uncharacterized protein</fullName>
    </submittedName>
</protein>
<evidence type="ECO:0000313" key="1">
    <source>
        <dbReference type="EMBL" id="MDP2564426.1"/>
    </source>
</evidence>
<dbReference type="Proteomes" id="UP001177212">
    <property type="component" value="Unassembled WGS sequence"/>
</dbReference>
<accession>A0ABT9FD66</accession>
<dbReference type="EMBL" id="JAUYVT010000004">
    <property type="protein sequence ID" value="MDP2564426.1"/>
    <property type="molecule type" value="Genomic_DNA"/>
</dbReference>
<name>A0ABT9FD66_9GAMM</name>
<evidence type="ECO:0000313" key="2">
    <source>
        <dbReference type="Proteomes" id="UP001177212"/>
    </source>
</evidence>
<gene>
    <name evidence="1" type="ORF">Q8W34_07250</name>
</gene>
<proteinExistence type="predicted"/>
<keyword evidence="2" id="KW-1185">Reference proteome</keyword>
<reference evidence="1" key="1">
    <citation type="submission" date="2023-07" db="EMBL/GenBank/DDBJ databases">
        <title>Genome content predicts the carbon catabolic preferences of heterotrophic bacteria.</title>
        <authorList>
            <person name="Gralka M."/>
        </authorList>
    </citation>
    <scope>NUCLEOTIDE SEQUENCE</scope>
    <source>
        <strain evidence="1">4G09</strain>
    </source>
</reference>